<organism evidence="1 2">
    <name type="scientific">Blepharisma stoltei</name>
    <dbReference type="NCBI Taxonomy" id="1481888"/>
    <lineage>
        <taxon>Eukaryota</taxon>
        <taxon>Sar</taxon>
        <taxon>Alveolata</taxon>
        <taxon>Ciliophora</taxon>
        <taxon>Postciliodesmatophora</taxon>
        <taxon>Heterotrichea</taxon>
        <taxon>Heterotrichida</taxon>
        <taxon>Blepharismidae</taxon>
        <taxon>Blepharisma</taxon>
    </lineage>
</organism>
<evidence type="ECO:0000313" key="2">
    <source>
        <dbReference type="Proteomes" id="UP001162131"/>
    </source>
</evidence>
<sequence>MESTIYQEFVALCQYHEIVNNFISETIKQESEKDSNYSHCCEDIRELRNRFSSLLEMDQSDLLQNGILSCRNPFQLLLYLALNSQWNLLENVNTDDLIDGVFQSNIEFFSSQKFYEIMTNLELNEEIRSLIRTLAIYFYIRVPDACIWYKFLKKQIKPLCEQNLSFSHRRKES</sequence>
<dbReference type="Proteomes" id="UP001162131">
    <property type="component" value="Unassembled WGS sequence"/>
</dbReference>
<keyword evidence="2" id="KW-1185">Reference proteome</keyword>
<proteinExistence type="predicted"/>
<name>A0AAU9JZU9_9CILI</name>
<evidence type="ECO:0000313" key="1">
    <source>
        <dbReference type="EMBL" id="CAG9332825.1"/>
    </source>
</evidence>
<accession>A0AAU9JZU9</accession>
<gene>
    <name evidence="1" type="ORF">BSTOLATCC_MIC57114</name>
</gene>
<protein>
    <submittedName>
        <fullName evidence="1">Uncharacterized protein</fullName>
    </submittedName>
</protein>
<dbReference type="EMBL" id="CAJZBQ010000055">
    <property type="protein sequence ID" value="CAG9332825.1"/>
    <property type="molecule type" value="Genomic_DNA"/>
</dbReference>
<comment type="caution">
    <text evidence="1">The sequence shown here is derived from an EMBL/GenBank/DDBJ whole genome shotgun (WGS) entry which is preliminary data.</text>
</comment>
<reference evidence="1" key="1">
    <citation type="submission" date="2021-09" db="EMBL/GenBank/DDBJ databases">
        <authorList>
            <consortium name="AG Swart"/>
            <person name="Singh M."/>
            <person name="Singh A."/>
            <person name="Seah K."/>
            <person name="Emmerich C."/>
        </authorList>
    </citation>
    <scope>NUCLEOTIDE SEQUENCE</scope>
    <source>
        <strain evidence="1">ATCC30299</strain>
    </source>
</reference>
<dbReference type="AlphaFoldDB" id="A0AAU9JZU9"/>